<dbReference type="InterPro" id="IPR011047">
    <property type="entry name" value="Quinoprotein_ADH-like_sf"/>
</dbReference>
<organism evidence="14 15">
    <name type="scientific">Epichloe festucae (strain Fl1)</name>
    <dbReference type="NCBI Taxonomy" id="877507"/>
    <lineage>
        <taxon>Eukaryota</taxon>
        <taxon>Fungi</taxon>
        <taxon>Dikarya</taxon>
        <taxon>Ascomycota</taxon>
        <taxon>Pezizomycotina</taxon>
        <taxon>Sordariomycetes</taxon>
        <taxon>Hypocreomycetidae</taxon>
        <taxon>Hypocreales</taxon>
        <taxon>Clavicipitaceae</taxon>
        <taxon>Epichloe</taxon>
    </lineage>
</organism>
<dbReference type="PANTHER" id="PTHR21573:SF0">
    <property type="entry name" value="ER MEMBRANE PROTEIN COMPLEX SUBUNIT 1"/>
    <property type="match status" value="1"/>
</dbReference>
<keyword evidence="5 11" id="KW-0812">Transmembrane</keyword>
<dbReference type="GO" id="GO:0072546">
    <property type="term" value="C:EMC complex"/>
    <property type="evidence" value="ECO:0007669"/>
    <property type="project" value="InterPro"/>
</dbReference>
<reference evidence="14 15" key="1">
    <citation type="journal article" date="2018" name="PLoS Genet.">
        <title>Repeat elements organise 3D genome structure and mediate transcription in the filamentous fungus Epichloe festucae.</title>
        <authorList>
            <person name="Winter D.J."/>
            <person name="Ganley A.R.D."/>
            <person name="Young C.A."/>
            <person name="Liachko I."/>
            <person name="Schardl C.L."/>
            <person name="Dupont P.Y."/>
            <person name="Berry D."/>
            <person name="Ram A."/>
            <person name="Scott B."/>
            <person name="Cox M.P."/>
        </authorList>
    </citation>
    <scope>NUCLEOTIDE SEQUENCE [LARGE SCALE GENOMIC DNA]</scope>
    <source>
        <strain evidence="14 15">Fl1</strain>
    </source>
</reference>
<dbReference type="InterPro" id="IPR015943">
    <property type="entry name" value="WD40/YVTN_repeat-like_dom_sf"/>
</dbReference>
<dbReference type="PANTHER" id="PTHR21573">
    <property type="entry name" value="ER MEMBRANE PROTEIN COMPLEX SUBUNIT 1"/>
    <property type="match status" value="1"/>
</dbReference>
<dbReference type="Proteomes" id="UP000594364">
    <property type="component" value="Chromosome 2"/>
</dbReference>
<keyword evidence="8 11" id="KW-1133">Transmembrane helix</keyword>
<dbReference type="EMBL" id="CP031386">
    <property type="protein sequence ID" value="QPG96726.1"/>
    <property type="molecule type" value="Genomic_DNA"/>
</dbReference>
<dbReference type="SUPFAM" id="SSF50998">
    <property type="entry name" value="Quinoprotein alcohol dehydrogenase-like"/>
    <property type="match status" value="1"/>
</dbReference>
<dbReference type="OrthoDB" id="28092at2759"/>
<evidence type="ECO:0000259" key="12">
    <source>
        <dbReference type="Pfam" id="PF07774"/>
    </source>
</evidence>
<dbReference type="Pfam" id="PF07774">
    <property type="entry name" value="EMC1_C"/>
    <property type="match status" value="1"/>
</dbReference>
<evidence type="ECO:0000256" key="8">
    <source>
        <dbReference type="ARBA" id="ARBA00022989"/>
    </source>
</evidence>
<dbReference type="InterPro" id="IPR058545">
    <property type="entry name" value="Beta-prop_EMC1_1st"/>
</dbReference>
<dbReference type="AlphaFoldDB" id="A0A7S9KPB4"/>
<dbReference type="InterPro" id="IPR026895">
    <property type="entry name" value="EMC1"/>
</dbReference>
<evidence type="ECO:0000313" key="15">
    <source>
        <dbReference type="Proteomes" id="UP000594364"/>
    </source>
</evidence>
<accession>A0A7S9KPB4</accession>
<feature type="transmembrane region" description="Helical" evidence="11">
    <location>
        <begin position="1055"/>
        <end position="1075"/>
    </location>
</feature>
<evidence type="ECO:0000256" key="5">
    <source>
        <dbReference type="ARBA" id="ARBA00022692"/>
    </source>
</evidence>
<keyword evidence="6" id="KW-0732">Signal</keyword>
<proteinExistence type="inferred from homology"/>
<keyword evidence="10" id="KW-0325">Glycoprotein</keyword>
<evidence type="ECO:0000256" key="10">
    <source>
        <dbReference type="ARBA" id="ARBA00023180"/>
    </source>
</evidence>
<evidence type="ECO:0000256" key="2">
    <source>
        <dbReference type="ARBA" id="ARBA00007904"/>
    </source>
</evidence>
<sequence length="1088" mass="118489">MILHTPFLKEEAKGCKTLHKLYRTPWPSTLLSLEGKIAIVTGFGREKGIGPGIAIALAARNGASVVVNYVSDAMTERADKVAEFELWGQQVPPYLETSSRPASKLQARRRRPSSEYVDMRRTLQSALLLGLSSLVAAVFKDEVGDIDFHYSLVGLPQQETTFFHRPRKEDKASLLYTLGDVGVVGAINPSNGNVVWRQQVSDGIANGGGHLRAPEGENWVVSGYGSKVQAWNALTGRNIWHQEFKGHVKDIEIIELTESSRKDVLALFDEDGITVLRRLHGALGNVIWEFRETSKDAPVQVSTNIANVYVLSLHGSPGSYNLKVTSLDTATGGRVDHWSLGNRGDIHGAEDVMFVGANSAAPIAAWASRGLSKLSINVLGTKTKQDITLPADTVSVRVHAPHLTQSLPHFLVHIGTKTGHKGQVYHTHLKTGQVSKAYDLPHLAGNGAFSTSSEAANVYFTRITREEVTVISSESHGVLARWPYNAKEDGHAIQSVSEVVKKAGGKEFAVRSAALTNGHDWVLIRDGKIDWTRREGLSGAVAAVWADIPEVERLAEVLAEEAHANPVAAYIHRVNRHIADLQYLPAYLARLPQRILDSIFGADLSGNKEALHRDAFGFNKIVVLATRRGRFYGLDTGHHGKVLWSKAVFQPQPGESLSIKGIAAKDNEGLVSVVGSNGERAVIRAITGQVVEHHQDESFTKIARTTVVGDESSKWLLALGADGSPVPNIPIVTLPEDTIVIREGDQALRGIKLSSTDGKVSRTDMWHLQVGKGEKIVEVATLPEHNPTASIGRVLGDRKVAYKYLNPNTVVVAIAEEATSKLSVQLVDTISGQVLSSQSYNGVDATKSLSCTMAENWYACTFFGDYMANDGTNRTIKGYQLVTSDLFESPEPNDRGPLGDEEKFSSLNPVDTPSGVPLPWVTSQAIVLSQPLQKLTTTKTLQGITSRQLLAYLPESHGILALPRHIIDPRRPVDREPTAAEMEAESLMKYAPQFEIDGRGIISHELDVIGVEEIIATPAVVESTSLLFAYGVDVFGTRSTPSGLFDILGKGFNKVTLVGTVLALFAGVMFLAPMVRRKQINRRWEAFL</sequence>
<evidence type="ECO:0000259" key="13">
    <source>
        <dbReference type="Pfam" id="PF25293"/>
    </source>
</evidence>
<evidence type="ECO:0000256" key="7">
    <source>
        <dbReference type="ARBA" id="ARBA00022824"/>
    </source>
</evidence>
<name>A0A7S9KPB4_EPIFF</name>
<dbReference type="InterPro" id="IPR011678">
    <property type="entry name" value="EMC1_C"/>
</dbReference>
<dbReference type="Gene3D" id="3.40.50.720">
    <property type="entry name" value="NAD(P)-binding Rossmann-like Domain"/>
    <property type="match status" value="1"/>
</dbReference>
<evidence type="ECO:0000256" key="6">
    <source>
        <dbReference type="ARBA" id="ARBA00022729"/>
    </source>
</evidence>
<evidence type="ECO:0000256" key="1">
    <source>
        <dbReference type="ARBA" id="ARBA00004115"/>
    </source>
</evidence>
<dbReference type="Gene3D" id="2.130.10.10">
    <property type="entry name" value="YVTN repeat-like/Quinoprotein amine dehydrogenase"/>
    <property type="match status" value="1"/>
</dbReference>
<feature type="domain" description="EMC1 first beta-propeller" evidence="13">
    <location>
        <begin position="137"/>
        <end position="535"/>
    </location>
</feature>
<evidence type="ECO:0000256" key="11">
    <source>
        <dbReference type="SAM" id="Phobius"/>
    </source>
</evidence>
<dbReference type="InterPro" id="IPR036291">
    <property type="entry name" value="NAD(P)-bd_dom_sf"/>
</dbReference>
<gene>
    <name evidence="14" type="ORF">C2857_005103</name>
</gene>
<comment type="subunit">
    <text evidence="3">Component of the ER membrane protein complex (EMC).</text>
</comment>
<comment type="subcellular location">
    <subcellularLocation>
        <location evidence="1">Endoplasmic reticulum membrane</location>
        <topology evidence="1">Single-pass type I membrane protein</topology>
    </subcellularLocation>
</comment>
<evidence type="ECO:0000313" key="14">
    <source>
        <dbReference type="EMBL" id="QPG96726.1"/>
    </source>
</evidence>
<keyword evidence="15" id="KW-1185">Reference proteome</keyword>
<comment type="similarity">
    <text evidence="2">Belongs to the EMC1 family.</text>
</comment>
<dbReference type="Pfam" id="PF25293">
    <property type="entry name" value="Beta-prop_EMC1_N"/>
    <property type="match status" value="1"/>
</dbReference>
<keyword evidence="7" id="KW-0256">Endoplasmic reticulum</keyword>
<evidence type="ECO:0000256" key="3">
    <source>
        <dbReference type="ARBA" id="ARBA00011276"/>
    </source>
</evidence>
<dbReference type="GO" id="GO:0034975">
    <property type="term" value="P:protein folding in endoplasmic reticulum"/>
    <property type="evidence" value="ECO:0007669"/>
    <property type="project" value="TreeGrafter"/>
</dbReference>
<feature type="domain" description="ER membrane protein complex subunit 1 C-terminal" evidence="12">
    <location>
        <begin position="854"/>
        <end position="1084"/>
    </location>
</feature>
<evidence type="ECO:0000256" key="4">
    <source>
        <dbReference type="ARBA" id="ARBA00020824"/>
    </source>
</evidence>
<evidence type="ECO:0000256" key="9">
    <source>
        <dbReference type="ARBA" id="ARBA00023136"/>
    </source>
</evidence>
<protein>
    <recommendedName>
        <fullName evidence="4">ER membrane protein complex subunit 1</fullName>
    </recommendedName>
</protein>
<dbReference type="SUPFAM" id="SSF51735">
    <property type="entry name" value="NAD(P)-binding Rossmann-fold domains"/>
    <property type="match status" value="1"/>
</dbReference>
<keyword evidence="9 11" id="KW-0472">Membrane</keyword>